<dbReference type="PANTHER" id="PTHR43210:SF5">
    <property type="entry name" value="DETHIOBIOTIN SYNTHETASE"/>
    <property type="match status" value="1"/>
</dbReference>
<dbReference type="InterPro" id="IPR004472">
    <property type="entry name" value="DTB_synth_BioD"/>
</dbReference>
<proteinExistence type="inferred from homology"/>
<dbReference type="UniPathway" id="UPA00078"/>
<gene>
    <name evidence="1" type="ORF">UFOPK1603_01616</name>
</gene>
<dbReference type="GO" id="GO:0005524">
    <property type="term" value="F:ATP binding"/>
    <property type="evidence" value="ECO:0007669"/>
    <property type="project" value="InterPro"/>
</dbReference>
<dbReference type="InterPro" id="IPR027417">
    <property type="entry name" value="P-loop_NTPase"/>
</dbReference>
<accession>A0A6J6EQR3</accession>
<dbReference type="PIRSF" id="PIRSF006755">
    <property type="entry name" value="DTB_synth"/>
    <property type="match status" value="1"/>
</dbReference>
<sequence>MTFDGLRPQRLVVVVGTGTEIGKTYVTARLLRDLRSKGIDVAARKPAQSFGPEDQFTDAHFLADASGESPNDVCPRHRWYPIPMAPPMAADVLARPQFSVEDLASEIQWPLPAPAVAFVESAGGVRSPLASDGDSISLIEILQPDIVLLVADAGLGTINQIILSLEAINSGAHVATPIVVLNRFDPADDLHKRNRDWLIEHLEVDVLSSVSAVLAKISPR</sequence>
<dbReference type="Gene3D" id="3.40.50.300">
    <property type="entry name" value="P-loop containing nucleotide triphosphate hydrolases"/>
    <property type="match status" value="1"/>
</dbReference>
<dbReference type="GO" id="GO:0004141">
    <property type="term" value="F:dethiobiotin synthase activity"/>
    <property type="evidence" value="ECO:0007669"/>
    <property type="project" value="InterPro"/>
</dbReference>
<dbReference type="AlphaFoldDB" id="A0A6J6EQR3"/>
<dbReference type="GO" id="GO:0005829">
    <property type="term" value="C:cytosol"/>
    <property type="evidence" value="ECO:0007669"/>
    <property type="project" value="TreeGrafter"/>
</dbReference>
<reference evidence="1" key="1">
    <citation type="submission" date="2020-05" db="EMBL/GenBank/DDBJ databases">
        <authorList>
            <person name="Chiriac C."/>
            <person name="Salcher M."/>
            <person name="Ghai R."/>
            <person name="Kavagutti S V."/>
        </authorList>
    </citation>
    <scope>NUCLEOTIDE SEQUENCE</scope>
</reference>
<dbReference type="GO" id="GO:0009102">
    <property type="term" value="P:biotin biosynthetic process"/>
    <property type="evidence" value="ECO:0007669"/>
    <property type="project" value="UniProtKB-UniPathway"/>
</dbReference>
<dbReference type="SUPFAM" id="SSF52540">
    <property type="entry name" value="P-loop containing nucleoside triphosphate hydrolases"/>
    <property type="match status" value="1"/>
</dbReference>
<evidence type="ECO:0000313" key="1">
    <source>
        <dbReference type="EMBL" id="CAB4578860.1"/>
    </source>
</evidence>
<dbReference type="PANTHER" id="PTHR43210">
    <property type="entry name" value="DETHIOBIOTIN SYNTHETASE"/>
    <property type="match status" value="1"/>
</dbReference>
<organism evidence="1">
    <name type="scientific">freshwater metagenome</name>
    <dbReference type="NCBI Taxonomy" id="449393"/>
    <lineage>
        <taxon>unclassified sequences</taxon>
        <taxon>metagenomes</taxon>
        <taxon>ecological metagenomes</taxon>
    </lineage>
</organism>
<protein>
    <submittedName>
        <fullName evidence="1">Unannotated protein</fullName>
    </submittedName>
</protein>
<name>A0A6J6EQR3_9ZZZZ</name>
<dbReference type="GO" id="GO:0000287">
    <property type="term" value="F:magnesium ion binding"/>
    <property type="evidence" value="ECO:0007669"/>
    <property type="project" value="InterPro"/>
</dbReference>
<dbReference type="CDD" id="cd03109">
    <property type="entry name" value="DTBS"/>
    <property type="match status" value="1"/>
</dbReference>
<dbReference type="Pfam" id="PF13500">
    <property type="entry name" value="AAA_26"/>
    <property type="match status" value="1"/>
</dbReference>
<dbReference type="EMBL" id="CAEZTG010000193">
    <property type="protein sequence ID" value="CAB4578860.1"/>
    <property type="molecule type" value="Genomic_DNA"/>
</dbReference>
<dbReference type="HAMAP" id="MF_00336">
    <property type="entry name" value="BioD"/>
    <property type="match status" value="1"/>
</dbReference>